<reference evidence="7 8" key="1">
    <citation type="submission" date="2020-10" db="EMBL/GenBank/DDBJ databases">
        <title>Sequencing the genomes of 1000 actinobacteria strains.</title>
        <authorList>
            <person name="Klenk H.-P."/>
        </authorList>
    </citation>
    <scope>NUCLEOTIDE SEQUENCE [LARGE SCALE GENOMIC DNA]</scope>
    <source>
        <strain evidence="7 8">DSM 7307</strain>
    </source>
</reference>
<dbReference type="Proteomes" id="UP000620262">
    <property type="component" value="Unassembled WGS sequence"/>
</dbReference>
<evidence type="ECO:0000256" key="6">
    <source>
        <dbReference type="SAM" id="Phobius"/>
    </source>
</evidence>
<evidence type="ECO:0000256" key="2">
    <source>
        <dbReference type="ARBA" id="ARBA00022475"/>
    </source>
</evidence>
<keyword evidence="3 6" id="KW-0812">Transmembrane</keyword>
<gene>
    <name evidence="7" type="ORF">H4W29_001769</name>
</gene>
<evidence type="ECO:0000256" key="4">
    <source>
        <dbReference type="ARBA" id="ARBA00022989"/>
    </source>
</evidence>
<evidence type="ECO:0000313" key="7">
    <source>
        <dbReference type="EMBL" id="MBE1504588.1"/>
    </source>
</evidence>
<feature type="transmembrane region" description="Helical" evidence="6">
    <location>
        <begin position="145"/>
        <end position="171"/>
    </location>
</feature>
<keyword evidence="4 6" id="KW-1133">Transmembrane helix</keyword>
<keyword evidence="8" id="KW-1185">Reference proteome</keyword>
<comment type="caution">
    <text evidence="7">The sequence shown here is derived from an EMBL/GenBank/DDBJ whole genome shotgun (WGS) entry which is preliminary data.</text>
</comment>
<dbReference type="PANTHER" id="PTHR30086:SF20">
    <property type="entry name" value="ARGININE EXPORTER PROTEIN ARGO-RELATED"/>
    <property type="match status" value="1"/>
</dbReference>
<accession>A0ABR9IN26</accession>
<dbReference type="Pfam" id="PF01810">
    <property type="entry name" value="LysE"/>
    <property type="match status" value="1"/>
</dbReference>
<dbReference type="EMBL" id="JADBEC010000001">
    <property type="protein sequence ID" value="MBE1504588.1"/>
    <property type="molecule type" value="Genomic_DNA"/>
</dbReference>
<keyword evidence="5 6" id="KW-0472">Membrane</keyword>
<organism evidence="7 8">
    <name type="scientific">Rhizobium viscosum</name>
    <name type="common">Arthrobacter viscosus</name>
    <dbReference type="NCBI Taxonomy" id="1673"/>
    <lineage>
        <taxon>Bacteria</taxon>
        <taxon>Pseudomonadati</taxon>
        <taxon>Pseudomonadota</taxon>
        <taxon>Alphaproteobacteria</taxon>
        <taxon>Hyphomicrobiales</taxon>
        <taxon>Rhizobiaceae</taxon>
        <taxon>Rhizobium/Agrobacterium group</taxon>
        <taxon>Rhizobium</taxon>
    </lineage>
</organism>
<dbReference type="InterPro" id="IPR001123">
    <property type="entry name" value="LeuE-type"/>
</dbReference>
<evidence type="ECO:0000256" key="3">
    <source>
        <dbReference type="ARBA" id="ARBA00022692"/>
    </source>
</evidence>
<proteinExistence type="predicted"/>
<feature type="transmembrane region" description="Helical" evidence="6">
    <location>
        <begin position="69"/>
        <end position="89"/>
    </location>
</feature>
<sequence length="204" mass="22074">MMTLTTLLVFAGALFIAAGTPGPSVAALVARVISKGARDVLPFLFGMWAGDAIWLTCAIAGLSAIAESFYHVFVVIKWLGVLYLLYLAWKMWVAKAEVEEEELPQERSRGRMFFTGLAIALGNPKIMMFYVALLPSIIDIPSVSLAGWAELVVTLFVVLAVVDFSWMFLAAKARGFLKSRRAVQIANRVSAGTMAGAAVTIAVR</sequence>
<name>A0ABR9IN26_RHIVS</name>
<keyword evidence="2" id="KW-1003">Cell membrane</keyword>
<evidence type="ECO:0000256" key="5">
    <source>
        <dbReference type="ARBA" id="ARBA00023136"/>
    </source>
</evidence>
<dbReference type="PANTHER" id="PTHR30086">
    <property type="entry name" value="ARGININE EXPORTER PROTEIN ARGO"/>
    <property type="match status" value="1"/>
</dbReference>
<comment type="subcellular location">
    <subcellularLocation>
        <location evidence="1">Cell membrane</location>
        <topology evidence="1">Multi-pass membrane protein</topology>
    </subcellularLocation>
</comment>
<evidence type="ECO:0000256" key="1">
    <source>
        <dbReference type="ARBA" id="ARBA00004651"/>
    </source>
</evidence>
<feature type="transmembrane region" description="Helical" evidence="6">
    <location>
        <begin position="110"/>
        <end position="133"/>
    </location>
</feature>
<evidence type="ECO:0000313" key="8">
    <source>
        <dbReference type="Proteomes" id="UP000620262"/>
    </source>
</evidence>
<protein>
    <submittedName>
        <fullName evidence="7">Threonine/homoserine/homoserine lactone efflux protein</fullName>
    </submittedName>
</protein>